<dbReference type="InterPro" id="IPR036291">
    <property type="entry name" value="NAD(P)-bd_dom_sf"/>
</dbReference>
<feature type="domain" description="NAD-dependent epimerase/dehydratase" evidence="1">
    <location>
        <begin position="125"/>
        <end position="243"/>
    </location>
</feature>
<evidence type="ECO:0000313" key="2">
    <source>
        <dbReference type="EMBL" id="GJF00983.1"/>
    </source>
</evidence>
<gene>
    <name evidence="2" type="ORF">PsYK624_172870</name>
</gene>
<dbReference type="Proteomes" id="UP000703269">
    <property type="component" value="Unassembled WGS sequence"/>
</dbReference>
<evidence type="ECO:0000259" key="1">
    <source>
        <dbReference type="Pfam" id="PF01370"/>
    </source>
</evidence>
<sequence length="260" mass="28607">MLPNVTQSLVSHGQPIAPGADLFQQGFDSLSATFLRNRIICTLRTADSLRVRQPAVRISANIVFEHPAIADLAAALDTIVDPFAATHARDPTDAVRALIANYTEDLPTARAGKGVTRSGEDERVVLLTGSTSNIGLQILVYLLTRPRVARIYALNRLFASEESRAREKAAFRERGLPEDALDDLRLYAEALRTITHVIHNAWTVNFNPALQSFEDQIAGVRRLVDVAAAAPRLVRLLVMSSVGLANRWDACKRPLPEKLR</sequence>
<protein>
    <recommendedName>
        <fullName evidence="1">NAD-dependent epimerase/dehydratase domain-containing protein</fullName>
    </recommendedName>
</protein>
<name>A0A9P3GSB1_9APHY</name>
<dbReference type="InterPro" id="IPR036736">
    <property type="entry name" value="ACP-like_sf"/>
</dbReference>
<dbReference type="EMBL" id="BPQB01000278">
    <property type="protein sequence ID" value="GJF00983.1"/>
    <property type="molecule type" value="Genomic_DNA"/>
</dbReference>
<evidence type="ECO:0000313" key="3">
    <source>
        <dbReference type="Proteomes" id="UP000703269"/>
    </source>
</evidence>
<keyword evidence="3" id="KW-1185">Reference proteome</keyword>
<dbReference type="Gene3D" id="3.40.50.720">
    <property type="entry name" value="NAD(P)-binding Rossmann-like Domain"/>
    <property type="match status" value="1"/>
</dbReference>
<dbReference type="SUPFAM" id="SSF47336">
    <property type="entry name" value="ACP-like"/>
    <property type="match status" value="1"/>
</dbReference>
<organism evidence="2 3">
    <name type="scientific">Phanerochaete sordida</name>
    <dbReference type="NCBI Taxonomy" id="48140"/>
    <lineage>
        <taxon>Eukaryota</taxon>
        <taxon>Fungi</taxon>
        <taxon>Dikarya</taxon>
        <taxon>Basidiomycota</taxon>
        <taxon>Agaricomycotina</taxon>
        <taxon>Agaricomycetes</taxon>
        <taxon>Polyporales</taxon>
        <taxon>Phanerochaetaceae</taxon>
        <taxon>Phanerochaete</taxon>
    </lineage>
</organism>
<comment type="caution">
    <text evidence="2">The sequence shown here is derived from an EMBL/GenBank/DDBJ whole genome shotgun (WGS) entry which is preliminary data.</text>
</comment>
<reference evidence="2 3" key="1">
    <citation type="submission" date="2021-08" db="EMBL/GenBank/DDBJ databases">
        <title>Draft Genome Sequence of Phanerochaete sordida strain YK-624.</title>
        <authorList>
            <person name="Mori T."/>
            <person name="Dohra H."/>
            <person name="Suzuki T."/>
            <person name="Kawagishi H."/>
            <person name="Hirai H."/>
        </authorList>
    </citation>
    <scope>NUCLEOTIDE SEQUENCE [LARGE SCALE GENOMIC DNA]</scope>
    <source>
        <strain evidence="2 3">YK-624</strain>
    </source>
</reference>
<dbReference type="InterPro" id="IPR001509">
    <property type="entry name" value="Epimerase_deHydtase"/>
</dbReference>
<dbReference type="AlphaFoldDB" id="A0A9P3GSB1"/>
<accession>A0A9P3GSB1</accession>
<dbReference type="Pfam" id="PF01370">
    <property type="entry name" value="Epimerase"/>
    <property type="match status" value="1"/>
</dbReference>
<dbReference type="SUPFAM" id="SSF51735">
    <property type="entry name" value="NAD(P)-binding Rossmann-fold domains"/>
    <property type="match status" value="1"/>
</dbReference>
<dbReference type="Gene3D" id="1.10.1200.10">
    <property type="entry name" value="ACP-like"/>
    <property type="match status" value="1"/>
</dbReference>
<dbReference type="OrthoDB" id="2499931at2759"/>
<proteinExistence type="predicted"/>